<feature type="compositionally biased region" description="Basic and acidic residues" evidence="1">
    <location>
        <begin position="16"/>
        <end position="34"/>
    </location>
</feature>
<proteinExistence type="predicted"/>
<dbReference type="Proteomes" id="UP000027581">
    <property type="component" value="Unassembled WGS sequence"/>
</dbReference>
<dbReference type="EMBL" id="HG810763">
    <property type="protein sequence ID" value="CDO62284.1"/>
    <property type="molecule type" value="Genomic_DNA"/>
</dbReference>
<reference evidence="2" key="2">
    <citation type="submission" date="2014-05" db="EMBL/GenBank/DDBJ databases">
        <title>The genome sequences of chimpanzee malaria parasites reveal the path to human adaptation.</title>
        <authorList>
            <person name="Otto T.D."/>
            <person name="Rayner J.C."/>
            <person name="Boehme U."/>
            <person name="Pain A."/>
            <person name="Spottiswoode N."/>
            <person name="Sanders M."/>
            <person name="Quail M."/>
            <person name="Ollomo B."/>
            <person name="Renaud F."/>
            <person name="Thomas A.W."/>
            <person name="Prugnolle F."/>
            <person name="Conway D.J."/>
            <person name="Newbold C."/>
            <person name="Berriman M."/>
        </authorList>
    </citation>
    <scope>NUCLEOTIDE SEQUENCE [LARGE SCALE GENOMIC DNA]</scope>
    <source>
        <strain evidence="2">CDC</strain>
    </source>
</reference>
<dbReference type="VEuPathDB" id="PlasmoDB:PRCDC_0204400"/>
<dbReference type="VEuPathDB" id="PlasmoDB:PRG01_0204600"/>
<dbReference type="PhylomeDB" id="A0A060RN10"/>
<evidence type="ECO:0000256" key="1">
    <source>
        <dbReference type="SAM" id="MobiDB-lite"/>
    </source>
</evidence>
<feature type="compositionally biased region" description="Low complexity" evidence="1">
    <location>
        <begin position="140"/>
        <end position="160"/>
    </location>
</feature>
<accession>A0A060RN10</accession>
<gene>
    <name evidence="2" type="ORF">PRCDC_0204400</name>
</gene>
<feature type="region of interest" description="Disordered" evidence="1">
    <location>
        <begin position="140"/>
        <end position="163"/>
    </location>
</feature>
<evidence type="ECO:0000313" key="2">
    <source>
        <dbReference type="EMBL" id="CDO62284.1"/>
    </source>
</evidence>
<organism evidence="2 3">
    <name type="scientific">Plasmodium reichenowi</name>
    <dbReference type="NCBI Taxonomy" id="5854"/>
    <lineage>
        <taxon>Eukaryota</taxon>
        <taxon>Sar</taxon>
        <taxon>Alveolata</taxon>
        <taxon>Apicomplexa</taxon>
        <taxon>Aconoidasida</taxon>
        <taxon>Haemosporida</taxon>
        <taxon>Plasmodiidae</taxon>
        <taxon>Plasmodium</taxon>
        <taxon>Plasmodium (Laverania)</taxon>
    </lineage>
</organism>
<evidence type="ECO:0000313" key="3">
    <source>
        <dbReference type="Proteomes" id="UP000027581"/>
    </source>
</evidence>
<dbReference type="AlphaFoldDB" id="A0A060RN10"/>
<keyword evidence="3" id="KW-1185">Reference proteome</keyword>
<sequence>MEKKIDNNIKRDNLFRTNNVDKKKGEEKKKDLISKKNKNKDISPNNNNKNNDKNNIKNNVLKNNSLFNNKKKHYLYDVDKTLLNKDINCINYTYKNLNEQKQNSPNTINVNINDKDYDENQKIMDIFSIEKKIKNKYIPNKNHMNKYNNNNNNDNHNNQNKSDDNFVHSIIHDTFLNTSLQTTNKNTLTSIKINKGVKKKTFTNKDKKYYNDDSIKTKENKKNKISNNHVINDDNNDVINDDNNDVINDDNNDVINDDNNVYNINIKKNDYVNINTHLQNNNSQIKANHKKEKSFKDCKKELYTNVKDKITLQHKQNKKYIDNSIQSTLNHSEHKSLQKNIHIYNNKHTQTSKAYNIQELNNFSIIHSKQILQTALIQITYKQNVIQMKNKKEEIINKDQINKLNFSILTRRQQNNLHIMDTNKSIHGVLQIFNKINTFAMSNNIINILIKKNVETYNEKKKLKEKEKIIWFNELKTYLLKNTLALLAAEKIVSYIVDELIEESTEKLNSQHNEDISKIKEKIHIHKIALYQKRKMDKGYLTFVFNDGTTTVYIPTKIKYHMNLCALIKKIKNYINEKLEYIKKEHDISTLCIKCGGLEIQSIKELLHSEDKEFVISMDKKIKKKNKKK</sequence>
<name>A0A060RN10_PLARE</name>
<feature type="region of interest" description="Disordered" evidence="1">
    <location>
        <begin position="16"/>
        <end position="58"/>
    </location>
</feature>
<reference evidence="2" key="1">
    <citation type="submission" date="2014-01" db="EMBL/GenBank/DDBJ databases">
        <authorList>
            <person name="Aslett M."/>
        </authorList>
    </citation>
    <scope>NUCLEOTIDE SEQUENCE</scope>
    <source>
        <strain evidence="2">CDC</strain>
    </source>
</reference>
<protein>
    <submittedName>
        <fullName evidence="2">Uncharacterized protein</fullName>
    </submittedName>
</protein>